<dbReference type="Pfam" id="PF21937">
    <property type="entry name" value="Yop-YscD_ppl_2nd"/>
    <property type="match status" value="1"/>
</dbReference>
<evidence type="ECO:0000313" key="4">
    <source>
        <dbReference type="EMBL" id="MII77549.1"/>
    </source>
</evidence>
<reference evidence="4" key="1">
    <citation type="submission" date="2018-08" db="EMBL/GenBank/DDBJ databases">
        <authorList>
            <consortium name="GenomeTrakr network: Whole genome sequencing for foodborne pathogen traceback"/>
        </authorList>
    </citation>
    <scope>NUCLEOTIDE SEQUENCE [LARGE SCALE GENOMIC DNA]</scope>
    <source>
        <strain evidence="4">FDA00003943</strain>
    </source>
</reference>
<protein>
    <submittedName>
        <fullName evidence="4">EscD/YscD/HrpQ family type III secretion system inner membrane ring protein</fullName>
    </submittedName>
</protein>
<dbReference type="AlphaFoldDB" id="A0A6C8Y458"/>
<gene>
    <name evidence="4" type="ORF">AIF45_00120</name>
</gene>
<dbReference type="Pfam" id="PF16693">
    <property type="entry name" value="Yop-YscD_ppl_1st"/>
    <property type="match status" value="1"/>
</dbReference>
<sequence>MAYLMANPKSSWKIRFLGHVLQGREVWLNEEGSLSLGEKGCDICIPLTINEKIVLREQADNLFVDAGKARVRVNGRRFNPNKPLPSSGVLQVAGVAIAFGKQDCELAGYQIPVSRSGYWWLIGVFLIFIGGMGVLLSVGGQPETVNDLPLRVKFLLDKSNIHYVRAQWKEDGSLQLSGYCSSSEQMQKVRATLESWGVMYRDNVICDDLLIREVQDILIKMGYPHAEVSSEGPGSVLIHDDIQMDQRWRKVQPLLADIPGLLHWKISHSHQSQGDDIIAAIIANGLVGLVNVTPIRRSFVISGVLDESHQRILQETLAALKKKDPALSLIYQDIAPSHDGSRYLPAPVAGFVQSRHGNYLLLTNKERLRVGALLPDGGEIVHLSADVVTIKHYDSLINYPLDFK</sequence>
<keyword evidence="1" id="KW-0812">Transmembrane</keyword>
<evidence type="ECO:0000256" key="1">
    <source>
        <dbReference type="SAM" id="Phobius"/>
    </source>
</evidence>
<evidence type="ECO:0000259" key="3">
    <source>
        <dbReference type="Pfam" id="PF21937"/>
    </source>
</evidence>
<dbReference type="NCBIfam" id="TIGR02500">
    <property type="entry name" value="type_III_yscD"/>
    <property type="match status" value="1"/>
</dbReference>
<name>A0A6C8Y458_SALER</name>
<evidence type="ECO:0000259" key="2">
    <source>
        <dbReference type="Pfam" id="PF16693"/>
    </source>
</evidence>
<dbReference type="InterPro" id="IPR032034">
    <property type="entry name" value="YscD_ppl_1st"/>
</dbReference>
<proteinExistence type="predicted"/>
<dbReference type="InterPro" id="IPR053947">
    <property type="entry name" value="YscD_ppl__2nd"/>
</dbReference>
<feature type="domain" description="YscD-like Bon-like" evidence="3">
    <location>
        <begin position="208"/>
        <end position="267"/>
    </location>
</feature>
<dbReference type="InterPro" id="IPR012843">
    <property type="entry name" value="YscD"/>
</dbReference>
<dbReference type="EMBL" id="RSKH01000001">
    <property type="protein sequence ID" value="MII77549.1"/>
    <property type="molecule type" value="Genomic_DNA"/>
</dbReference>
<accession>A0A6C8Y458</accession>
<organism evidence="4">
    <name type="scientific">Salmonella enterica subsp. salamae</name>
    <dbReference type="NCBI Taxonomy" id="59202"/>
    <lineage>
        <taxon>Bacteria</taxon>
        <taxon>Pseudomonadati</taxon>
        <taxon>Pseudomonadota</taxon>
        <taxon>Gammaproteobacteria</taxon>
        <taxon>Enterobacterales</taxon>
        <taxon>Enterobacteriaceae</taxon>
        <taxon>Salmonella</taxon>
    </lineage>
</organism>
<dbReference type="Proteomes" id="UP000885342">
    <property type="component" value="Unassembled WGS sequence"/>
</dbReference>
<keyword evidence="1" id="KW-0472">Membrane</keyword>
<feature type="domain" description="YscD-like Bon-like" evidence="2">
    <location>
        <begin position="147"/>
        <end position="206"/>
    </location>
</feature>
<keyword evidence="1" id="KW-1133">Transmembrane helix</keyword>
<feature type="transmembrane region" description="Helical" evidence="1">
    <location>
        <begin position="118"/>
        <end position="139"/>
    </location>
</feature>
<comment type="caution">
    <text evidence="4">The sequence shown here is derived from an EMBL/GenBank/DDBJ whole genome shotgun (WGS) entry which is preliminary data.</text>
</comment>